<dbReference type="AlphaFoldDB" id="A0A7S1BQU0"/>
<gene>
    <name evidence="5" type="ORF">CHYS00102_LOCUS20886</name>
</gene>
<feature type="compositionally biased region" description="Basic and acidic residues" evidence="4">
    <location>
        <begin position="363"/>
        <end position="383"/>
    </location>
</feature>
<evidence type="ECO:0000256" key="3">
    <source>
        <dbReference type="ARBA" id="ARBA00023242"/>
    </source>
</evidence>
<dbReference type="GO" id="GO:0006364">
    <property type="term" value="P:rRNA processing"/>
    <property type="evidence" value="ECO:0007669"/>
    <property type="project" value="InterPro"/>
</dbReference>
<feature type="compositionally biased region" description="Acidic residues" evidence="4">
    <location>
        <begin position="42"/>
        <end position="51"/>
    </location>
</feature>
<feature type="compositionally biased region" description="Basic and acidic residues" evidence="4">
    <location>
        <begin position="85"/>
        <end position="96"/>
    </location>
</feature>
<evidence type="ECO:0000256" key="2">
    <source>
        <dbReference type="ARBA" id="ARBA00022553"/>
    </source>
</evidence>
<evidence type="ECO:0000256" key="4">
    <source>
        <dbReference type="SAM" id="MobiDB-lite"/>
    </source>
</evidence>
<feature type="compositionally biased region" description="Basic residues" evidence="4">
    <location>
        <begin position="1"/>
        <end position="11"/>
    </location>
</feature>
<feature type="region of interest" description="Disordered" evidence="4">
    <location>
        <begin position="1"/>
        <end position="128"/>
    </location>
</feature>
<organism evidence="5">
    <name type="scientific">Corethron hystrix</name>
    <dbReference type="NCBI Taxonomy" id="216773"/>
    <lineage>
        <taxon>Eukaryota</taxon>
        <taxon>Sar</taxon>
        <taxon>Stramenopiles</taxon>
        <taxon>Ochrophyta</taxon>
        <taxon>Bacillariophyta</taxon>
        <taxon>Coscinodiscophyceae</taxon>
        <taxon>Corethrophycidae</taxon>
        <taxon>Corethrales</taxon>
        <taxon>Corethraceae</taxon>
        <taxon>Corethron</taxon>
    </lineage>
</organism>
<dbReference type="PANTHER" id="PTHR14150">
    <property type="entry name" value="U3 SMALL NUCLEOLAR RNA-ASSOCIATED PROTEIN 14"/>
    <property type="match status" value="1"/>
</dbReference>
<evidence type="ECO:0000313" key="5">
    <source>
        <dbReference type="EMBL" id="CAD8893677.1"/>
    </source>
</evidence>
<dbReference type="GO" id="GO:0032040">
    <property type="term" value="C:small-subunit processome"/>
    <property type="evidence" value="ECO:0007669"/>
    <property type="project" value="InterPro"/>
</dbReference>
<feature type="compositionally biased region" description="Acidic residues" evidence="4">
    <location>
        <begin position="69"/>
        <end position="84"/>
    </location>
</feature>
<feature type="compositionally biased region" description="Basic and acidic residues" evidence="4">
    <location>
        <begin position="416"/>
        <end position="426"/>
    </location>
</feature>
<sequence>MGILKIWRKKQQQPGQQRQQRPLHAVEDDEASSSSSLFSVAESDEEIDEDGAFNSDDEKKYGSFFADNDRDDEFSFSSDLDDPDLERNGDNDKEGDGGAYMISLIDRMESGGDSADRSEASLSQQRDLARRYGRAGEGNIVEGGAISMDDLLNPLSDTRGFKSTEKMVRDTSVDGATTTLAPVSAVATERAARVVQYAVSRDEAGRYQPSVTVNRESETLDLRVKGQDGSGGRGNAVATVSAWAEKFAPENEFESRMAIALEGQAQKQKQNKQQKKRDYDHGNSSSGSSSSEKEEDDLGRNRLTLEEYRKRHAELAKMRSLLFQEERKRHQLNKIKSKTYRKIRKKQRLRRQKFESDDEDGDGGEKSKRKEVAEIERAKERMTLQHKNTSRWAKRVLRRGSKNHSETLRSLSEQVARGDELRRKIAGENSDGTSFSDNDEDGKNYREEILALQGDGKLMKEEYQGKGAELFKLEFMRKGAERERERAKTEAAETLKELEAAEKEVATSSSEDEEGAENGENDVVILKKEKKDTVMNKKEVNSLLASGEGETDKSKKKAGNRKLLVVGALEFAGKGRNTTVLSSRAVSMASSGVGGEKNGSETTSCLSSSSQFKGMHAVEKEKKTSISLVSSALATDTGAANNPWLENGGVSSKKKIRNNSPGAKAVNIRHTTEILIPEKAAGEDIISTSPNGVIKDRKSNTDTKTQKVTELSQEELMQQAFSGPSKLEVEEEFQKEKDIESMSKSHLGVDGSPSAAPGWGSWAGEGVPPPRRHYHPTTPPPPSFTNKRQSCVSSIKNVIISERRQKHLAKHQVPSVPFPFTSAQQYEKTKMAGPIGKEWNVTNAVRDMTRPEILVRAGKIIKPMDMRAKARRAKMKERAPLKS</sequence>
<keyword evidence="2" id="KW-0597">Phosphoprotein</keyword>
<feature type="compositionally biased region" description="Basic and acidic residues" evidence="4">
    <location>
        <begin position="106"/>
        <end position="119"/>
    </location>
</feature>
<feature type="compositionally biased region" description="Basic and acidic residues" evidence="4">
    <location>
        <begin position="694"/>
        <end position="706"/>
    </location>
</feature>
<feature type="region of interest" description="Disordered" evidence="4">
    <location>
        <begin position="264"/>
        <end position="299"/>
    </location>
</feature>
<feature type="compositionally biased region" description="Low complexity" evidence="4">
    <location>
        <begin position="12"/>
        <end position="22"/>
    </location>
</feature>
<feature type="compositionally biased region" description="Basic residues" evidence="4">
    <location>
        <begin position="333"/>
        <end position="351"/>
    </location>
</feature>
<feature type="compositionally biased region" description="Low complexity" evidence="4">
    <location>
        <begin position="32"/>
        <end position="41"/>
    </location>
</feature>
<feature type="region of interest" description="Disordered" evidence="4">
    <location>
        <begin position="333"/>
        <end position="443"/>
    </location>
</feature>
<proteinExistence type="predicted"/>
<dbReference type="PANTHER" id="PTHR14150:SF12">
    <property type="entry name" value="U3 SMALL NUCLEOLAR RNA-ASSOCIATED PROTEIN 14 HOMOLOG A"/>
    <property type="match status" value="1"/>
</dbReference>
<feature type="region of interest" description="Disordered" evidence="4">
    <location>
        <begin position="687"/>
        <end position="706"/>
    </location>
</feature>
<dbReference type="Pfam" id="PF04615">
    <property type="entry name" value="Utp14"/>
    <property type="match status" value="1"/>
</dbReference>
<feature type="compositionally biased region" description="Basic and acidic residues" evidence="4">
    <location>
        <begin position="481"/>
        <end position="505"/>
    </location>
</feature>
<keyword evidence="3" id="KW-0539">Nucleus</keyword>
<protein>
    <submittedName>
        <fullName evidence="5">Uncharacterized protein</fullName>
    </submittedName>
</protein>
<evidence type="ECO:0000256" key="1">
    <source>
        <dbReference type="ARBA" id="ARBA00004604"/>
    </source>
</evidence>
<name>A0A7S1BQU0_9STRA</name>
<feature type="compositionally biased region" description="Acidic residues" evidence="4">
    <location>
        <begin position="510"/>
        <end position="520"/>
    </location>
</feature>
<feature type="region of interest" description="Disordered" evidence="4">
    <location>
        <begin position="481"/>
        <end position="524"/>
    </location>
</feature>
<comment type="subcellular location">
    <subcellularLocation>
        <location evidence="1">Nucleus</location>
        <location evidence="1">Nucleolus</location>
    </subcellularLocation>
</comment>
<dbReference type="InterPro" id="IPR006709">
    <property type="entry name" value="SSU_processome_Utp14"/>
</dbReference>
<feature type="compositionally biased region" description="Basic residues" evidence="4">
    <location>
        <begin position="388"/>
        <end position="402"/>
    </location>
</feature>
<dbReference type="EMBL" id="HBFR01028749">
    <property type="protein sequence ID" value="CAD8893677.1"/>
    <property type="molecule type" value="Transcribed_RNA"/>
</dbReference>
<accession>A0A7S1BQU0</accession>
<reference evidence="5" key="1">
    <citation type="submission" date="2021-01" db="EMBL/GenBank/DDBJ databases">
        <authorList>
            <person name="Corre E."/>
            <person name="Pelletier E."/>
            <person name="Niang G."/>
            <person name="Scheremetjew M."/>
            <person name="Finn R."/>
            <person name="Kale V."/>
            <person name="Holt S."/>
            <person name="Cochrane G."/>
            <person name="Meng A."/>
            <person name="Brown T."/>
            <person name="Cohen L."/>
        </authorList>
    </citation>
    <scope>NUCLEOTIDE SEQUENCE</scope>
    <source>
        <strain evidence="5">308</strain>
    </source>
</reference>